<dbReference type="GO" id="GO:0005886">
    <property type="term" value="C:plasma membrane"/>
    <property type="evidence" value="ECO:0007669"/>
    <property type="project" value="UniProtKB-SubCell"/>
</dbReference>
<evidence type="ECO:0000256" key="2">
    <source>
        <dbReference type="ARBA" id="ARBA00022473"/>
    </source>
</evidence>
<feature type="disulfide bond" evidence="10">
    <location>
        <begin position="33"/>
        <end position="71"/>
    </location>
</feature>
<name>A0A803WDM6_FICAL</name>
<dbReference type="Gene3D" id="1.10.2000.10">
    <property type="entry name" value="Frizzled cysteine-rich domain"/>
    <property type="match status" value="1"/>
</dbReference>
<keyword evidence="6" id="KW-0297">G-protein coupled receptor</keyword>
<dbReference type="GO" id="GO:0004930">
    <property type="term" value="F:G protein-coupled receptor activity"/>
    <property type="evidence" value="ECO:0007669"/>
    <property type="project" value="UniProtKB-KW"/>
</dbReference>
<dbReference type="AlphaFoldDB" id="A0A803WDM6"/>
<keyword evidence="9" id="KW-0807">Transducer</keyword>
<keyword evidence="4" id="KW-0879">Wnt signaling pathway</keyword>
<evidence type="ECO:0000256" key="10">
    <source>
        <dbReference type="PROSITE-ProRule" id="PRU00090"/>
    </source>
</evidence>
<evidence type="ECO:0000256" key="5">
    <source>
        <dbReference type="ARBA" id="ARBA00022729"/>
    </source>
</evidence>
<reference evidence="12" key="3">
    <citation type="submission" date="2025-09" db="UniProtKB">
        <authorList>
            <consortium name="Ensembl"/>
        </authorList>
    </citation>
    <scope>IDENTIFICATION</scope>
</reference>
<evidence type="ECO:0000313" key="12">
    <source>
        <dbReference type="Ensembl" id="ENSFALP00000033082.1"/>
    </source>
</evidence>
<dbReference type="Pfam" id="PF01392">
    <property type="entry name" value="Fz"/>
    <property type="match status" value="1"/>
</dbReference>
<sequence length="115" mass="12919">INRSPPLGEKVRSCEGEAAIQLHEFAPLVEYGCHSHLKFFLCSLYAPMCTEQVSTPIPACRVMCEQARLKCSPIMEQFNFKWPDSLDCSKLPNKNDPNYLCMEAPNNGSDEPPRG</sequence>
<proteinExistence type="predicted"/>
<keyword evidence="7 10" id="KW-1015">Disulfide bond</keyword>
<evidence type="ECO:0000259" key="11">
    <source>
        <dbReference type="PROSITE" id="PS50038"/>
    </source>
</evidence>
<keyword evidence="6" id="KW-0675">Receptor</keyword>
<keyword evidence="13" id="KW-1185">Reference proteome</keyword>
<reference evidence="12" key="2">
    <citation type="submission" date="2025-08" db="UniProtKB">
        <authorList>
            <consortium name="Ensembl"/>
        </authorList>
    </citation>
    <scope>IDENTIFICATION</scope>
</reference>
<keyword evidence="8" id="KW-0325">Glycoprotein</keyword>
<evidence type="ECO:0000256" key="7">
    <source>
        <dbReference type="ARBA" id="ARBA00023157"/>
    </source>
</evidence>
<dbReference type="GO" id="GO:0005615">
    <property type="term" value="C:extracellular space"/>
    <property type="evidence" value="ECO:0007669"/>
    <property type="project" value="TreeGrafter"/>
</dbReference>
<protein>
    <recommendedName>
        <fullName evidence="11">FZ domain-containing protein</fullName>
    </recommendedName>
</protein>
<dbReference type="InterPro" id="IPR036790">
    <property type="entry name" value="Frizzled_dom_sf"/>
</dbReference>
<evidence type="ECO:0000256" key="4">
    <source>
        <dbReference type="ARBA" id="ARBA00022687"/>
    </source>
</evidence>
<keyword evidence="3" id="KW-0472">Membrane</keyword>
<dbReference type="PROSITE" id="PS50038">
    <property type="entry name" value="FZ"/>
    <property type="match status" value="1"/>
</dbReference>
<feature type="disulfide bond" evidence="10">
    <location>
        <begin position="64"/>
        <end position="88"/>
    </location>
</feature>
<dbReference type="GO" id="GO:0060070">
    <property type="term" value="P:canonical Wnt signaling pathway"/>
    <property type="evidence" value="ECO:0007669"/>
    <property type="project" value="TreeGrafter"/>
</dbReference>
<feature type="domain" description="FZ" evidence="11">
    <location>
        <begin position="15"/>
        <end position="104"/>
    </location>
</feature>
<keyword evidence="2" id="KW-0217">Developmental protein</keyword>
<keyword evidence="5" id="KW-0732">Signal</keyword>
<reference evidence="12 13" key="1">
    <citation type="journal article" date="2012" name="Nature">
        <title>The genomic landscape of species divergence in Ficedula flycatchers.</title>
        <authorList>
            <person name="Ellegren H."/>
            <person name="Smeds L."/>
            <person name="Burri R."/>
            <person name="Olason P.I."/>
            <person name="Backstrom N."/>
            <person name="Kawakami T."/>
            <person name="Kunstner A."/>
            <person name="Makinen H."/>
            <person name="Nadachowska-Brzyska K."/>
            <person name="Qvarnstrom A."/>
            <person name="Uebbing S."/>
            <person name="Wolf J.B."/>
        </authorList>
    </citation>
    <scope>NUCLEOTIDE SEQUENCE [LARGE SCALE GENOMIC DNA]</scope>
</reference>
<dbReference type="SUPFAM" id="SSF63501">
    <property type="entry name" value="Frizzled cysteine-rich domain"/>
    <property type="match status" value="1"/>
</dbReference>
<dbReference type="GO" id="GO:0035567">
    <property type="term" value="P:non-canonical Wnt signaling pathway"/>
    <property type="evidence" value="ECO:0007669"/>
    <property type="project" value="TreeGrafter"/>
</dbReference>
<dbReference type="FunFam" id="1.10.2000.10:FF:000037">
    <property type="match status" value="1"/>
</dbReference>
<evidence type="ECO:0000256" key="8">
    <source>
        <dbReference type="ARBA" id="ARBA00023180"/>
    </source>
</evidence>
<dbReference type="InterPro" id="IPR020067">
    <property type="entry name" value="Frizzled_dom"/>
</dbReference>
<dbReference type="SMART" id="SM00063">
    <property type="entry name" value="FRI"/>
    <property type="match status" value="1"/>
</dbReference>
<keyword evidence="3" id="KW-1003">Cell membrane</keyword>
<evidence type="ECO:0000256" key="3">
    <source>
        <dbReference type="ARBA" id="ARBA00022475"/>
    </source>
</evidence>
<evidence type="ECO:0000256" key="6">
    <source>
        <dbReference type="ARBA" id="ARBA00023040"/>
    </source>
</evidence>
<dbReference type="InterPro" id="IPR015526">
    <property type="entry name" value="Frizzled/SFRP"/>
</dbReference>
<evidence type="ECO:0000313" key="13">
    <source>
        <dbReference type="Proteomes" id="UP000016665"/>
    </source>
</evidence>
<dbReference type="Ensembl" id="ENSFALT00000033722.1">
    <property type="protein sequence ID" value="ENSFALP00000033082.1"/>
    <property type="gene ID" value="ENSFALG00000023059.1"/>
</dbReference>
<organism evidence="12 13">
    <name type="scientific">Ficedula albicollis</name>
    <name type="common">Collared flycatcher</name>
    <name type="synonym">Muscicapa albicollis</name>
    <dbReference type="NCBI Taxonomy" id="59894"/>
    <lineage>
        <taxon>Eukaryota</taxon>
        <taxon>Metazoa</taxon>
        <taxon>Chordata</taxon>
        <taxon>Craniata</taxon>
        <taxon>Vertebrata</taxon>
        <taxon>Euteleostomi</taxon>
        <taxon>Archelosauria</taxon>
        <taxon>Archosauria</taxon>
        <taxon>Dinosauria</taxon>
        <taxon>Saurischia</taxon>
        <taxon>Theropoda</taxon>
        <taxon>Coelurosauria</taxon>
        <taxon>Aves</taxon>
        <taxon>Neognathae</taxon>
        <taxon>Neoaves</taxon>
        <taxon>Telluraves</taxon>
        <taxon>Australaves</taxon>
        <taxon>Passeriformes</taxon>
        <taxon>Muscicapidae</taxon>
        <taxon>Ficedula</taxon>
    </lineage>
</organism>
<feature type="disulfide bond" evidence="10">
    <location>
        <begin position="60"/>
        <end position="101"/>
    </location>
</feature>
<comment type="caution">
    <text evidence="10">Lacks conserved residue(s) required for the propagation of feature annotation.</text>
</comment>
<dbReference type="GO" id="GO:0017147">
    <property type="term" value="F:Wnt-protein binding"/>
    <property type="evidence" value="ECO:0007669"/>
    <property type="project" value="TreeGrafter"/>
</dbReference>
<accession>A0A803WDM6</accession>
<dbReference type="PANTHER" id="PTHR11309">
    <property type="entry name" value="FRIZZLED"/>
    <property type="match status" value="1"/>
</dbReference>
<comment type="subcellular location">
    <subcellularLocation>
        <location evidence="1">Cell membrane</location>
        <topology evidence="1">Multi-pass membrane protein</topology>
    </subcellularLocation>
</comment>
<evidence type="ECO:0000256" key="9">
    <source>
        <dbReference type="ARBA" id="ARBA00023224"/>
    </source>
</evidence>
<dbReference type="Proteomes" id="UP000016665">
    <property type="component" value="Chromosome 15"/>
</dbReference>
<evidence type="ECO:0000256" key="1">
    <source>
        <dbReference type="ARBA" id="ARBA00004651"/>
    </source>
</evidence>
<dbReference type="GeneTree" id="ENSGT00940000161861"/>
<dbReference type="PANTHER" id="PTHR11309:SF86">
    <property type="entry name" value="FRIZZLED-10"/>
    <property type="match status" value="1"/>
</dbReference>